<evidence type="ECO:0000256" key="2">
    <source>
        <dbReference type="ARBA" id="ARBA00022490"/>
    </source>
</evidence>
<dbReference type="Gene3D" id="1.25.10.10">
    <property type="entry name" value="Leucine-rich Repeat Variant"/>
    <property type="match status" value="2"/>
</dbReference>
<dbReference type="GO" id="GO:0099070">
    <property type="term" value="C:static microtubule bundle"/>
    <property type="evidence" value="ECO:0007669"/>
    <property type="project" value="UniProtKB-ARBA"/>
</dbReference>
<dbReference type="AlphaFoldDB" id="A0A0W4ZJ00"/>
<dbReference type="FunFam" id="1.25.10.10:FF:000063">
    <property type="entry name" value="Putative cytoskeleton-associated protein 5"/>
    <property type="match status" value="1"/>
</dbReference>
<dbReference type="OrthoDB" id="205662at2759"/>
<comment type="subcellular location">
    <subcellularLocation>
        <location evidence="1">Cytoplasm</location>
        <location evidence="1">Cytoskeleton</location>
        <location evidence="1">Microtubule organizing center</location>
        <location evidence="1">Spindle pole body</location>
    </subcellularLocation>
</comment>
<dbReference type="GO" id="GO:0051315">
    <property type="term" value="P:attachment of mitotic spindle microtubules to kinetochore"/>
    <property type="evidence" value="ECO:0007669"/>
    <property type="project" value="UniProtKB-ARBA"/>
</dbReference>
<dbReference type="RefSeq" id="XP_018228914.1">
    <property type="nucleotide sequence ID" value="XM_018375034.1"/>
</dbReference>
<dbReference type="GO" id="GO:0046785">
    <property type="term" value="P:microtubule polymerization"/>
    <property type="evidence" value="ECO:0007669"/>
    <property type="project" value="InterPro"/>
</dbReference>
<evidence type="ECO:0000313" key="8">
    <source>
        <dbReference type="Proteomes" id="UP000053447"/>
    </source>
</evidence>
<dbReference type="GO" id="GO:0051010">
    <property type="term" value="F:microtubule plus-end binding"/>
    <property type="evidence" value="ECO:0007669"/>
    <property type="project" value="InterPro"/>
</dbReference>
<dbReference type="InterPro" id="IPR011989">
    <property type="entry name" value="ARM-like"/>
</dbReference>
<feature type="region of interest" description="Disordered" evidence="5">
    <location>
        <begin position="721"/>
        <end position="755"/>
    </location>
</feature>
<evidence type="ECO:0000259" key="6">
    <source>
        <dbReference type="SMART" id="SM01349"/>
    </source>
</evidence>
<feature type="coiled-coil region" evidence="4">
    <location>
        <begin position="622"/>
        <end position="701"/>
    </location>
</feature>
<dbReference type="VEuPathDB" id="FungiDB:T551_02771"/>
<gene>
    <name evidence="7" type="ORF">T551_02771</name>
</gene>
<dbReference type="GO" id="GO:1990498">
    <property type="term" value="C:mitotic spindle microtubule"/>
    <property type="evidence" value="ECO:0007669"/>
    <property type="project" value="UniProtKB-ARBA"/>
</dbReference>
<feature type="domain" description="TOG" evidence="6">
    <location>
        <begin position="1"/>
        <end position="233"/>
    </location>
</feature>
<dbReference type="GO" id="GO:0000776">
    <property type="term" value="C:kinetochore"/>
    <property type="evidence" value="ECO:0007669"/>
    <property type="project" value="UniProtKB-ARBA"/>
</dbReference>
<dbReference type="Pfam" id="PF21041">
    <property type="entry name" value="XMAP215_CLASP_TOG"/>
    <property type="match status" value="2"/>
</dbReference>
<dbReference type="STRING" id="1408657.A0A0W4ZJ00"/>
<feature type="compositionally biased region" description="Low complexity" evidence="5">
    <location>
        <begin position="729"/>
        <end position="741"/>
    </location>
</feature>
<keyword evidence="2" id="KW-0963">Cytoplasm</keyword>
<dbReference type="EMBL" id="LFWA01000012">
    <property type="protein sequence ID" value="KTW28352.1"/>
    <property type="molecule type" value="Genomic_DNA"/>
</dbReference>
<dbReference type="GO" id="GO:0061863">
    <property type="term" value="F:microtubule plus end polymerase"/>
    <property type="evidence" value="ECO:0007669"/>
    <property type="project" value="InterPro"/>
</dbReference>
<dbReference type="GeneID" id="28941289"/>
<dbReference type="Proteomes" id="UP000053447">
    <property type="component" value="Unassembled WGS sequence"/>
</dbReference>
<keyword evidence="8" id="KW-1185">Reference proteome</keyword>
<sequence>MTEQEDYSSLSLLERAVHKTWKVRLGAYEEMSKLFSASMSDQDPLFRSFLLDVGLWKKISTDSNVFAQEAGINALKDFLEFCGKEACIRTRSTVIPCIVEKCLTSTRVVTKQRSIDVLLLYVELDSPDPVLDDLLPSLSAKFPKLVAATVNIIKEIYRLFGAKTVNPKPVLKILPKLFAHSDNSVRKEAIELAVVLYSWLGDIIKSSLFTELKPVQVKELESFFEGVEVGKVSQERYLRSQQALLEDSSEVFPNNEVKSSDFFDSIEPVSILNKIPKDFSDQLMSTKWKDRKDALDVLYSVCKVSRILEDDYNDIIRLLAKSIKDVNISVTIVASNCVEAFARGLRKGFAKYKSIVLVPIMEKLKERKAAVIEALSNAMDAIFDSTSLSDVFDDILEFLKHKNPQIRSEILLFLVRCLKSTCIYPKTSEIKSIVELCKILLIDTFEPVRNSSAEVMGTLMKIVGEHQMSSILNDIDELRKAKIKEYFELADVKLKYENSKHSFYSDLKLNKSNVSTKLVSKTVSSNETKKILIKPLSSKRNDLQTSKSFSSRYCSSVNANRLGTRPDSKLSSFGSLSSKNTTNNIINDNSLKVFKSVNSPSQTPIKLVGKTTDSSNFSILDRQELEELRREKSKLDERLQKEIFEKKTLLDEINSLQLKNAQLTDDHTRDVLQIKAKEIQLVRARNEIDMMKSQLLLLRKELDQSRLNISNRSINLQNFTLNDDKNENHSSNIDDLSNNDSLKQNDQQTDVSTTNSCSYIEKENSHLKFSALSKYSNGFSSSGSFGYSNAFFDKSDSISCWDTAADLTARLKERIEQMKRADMRH</sequence>
<evidence type="ECO:0000313" key="7">
    <source>
        <dbReference type="EMBL" id="KTW28352.1"/>
    </source>
</evidence>
<dbReference type="SUPFAM" id="SSF48371">
    <property type="entry name" value="ARM repeat"/>
    <property type="match status" value="1"/>
</dbReference>
<dbReference type="SMART" id="SM01349">
    <property type="entry name" value="TOG"/>
    <property type="match status" value="2"/>
</dbReference>
<dbReference type="FunFam" id="1.25.10.10:FF:000019">
    <property type="entry name" value="Cytoskeleton-associated protein 5"/>
    <property type="match status" value="1"/>
</dbReference>
<name>A0A0W4ZJ00_PNEJ7</name>
<evidence type="ECO:0000256" key="3">
    <source>
        <dbReference type="ARBA" id="ARBA00023212"/>
    </source>
</evidence>
<dbReference type="InterPro" id="IPR016024">
    <property type="entry name" value="ARM-type_fold"/>
</dbReference>
<evidence type="ECO:0000256" key="4">
    <source>
        <dbReference type="SAM" id="Coils"/>
    </source>
</evidence>
<dbReference type="InterPro" id="IPR034085">
    <property type="entry name" value="TOG"/>
</dbReference>
<proteinExistence type="predicted"/>
<dbReference type="GO" id="GO:0000022">
    <property type="term" value="P:mitotic spindle elongation"/>
    <property type="evidence" value="ECO:0007669"/>
    <property type="project" value="UniProtKB-ARBA"/>
</dbReference>
<protein>
    <recommendedName>
        <fullName evidence="6">TOG domain-containing protein</fullName>
    </recommendedName>
</protein>
<comment type="caution">
    <text evidence="7">The sequence shown here is derived from an EMBL/GenBank/DDBJ whole genome shotgun (WGS) entry which is preliminary data.</text>
</comment>
<accession>A0A0W4ZJ00</accession>
<dbReference type="GO" id="GO:0005881">
    <property type="term" value="C:cytoplasmic microtubule"/>
    <property type="evidence" value="ECO:0007669"/>
    <property type="project" value="UniProtKB-ARBA"/>
</dbReference>
<evidence type="ECO:0000256" key="1">
    <source>
        <dbReference type="ARBA" id="ARBA00004317"/>
    </source>
</evidence>
<evidence type="ECO:0000256" key="5">
    <source>
        <dbReference type="SAM" id="MobiDB-lite"/>
    </source>
</evidence>
<keyword evidence="4" id="KW-0175">Coiled coil</keyword>
<dbReference type="InterPro" id="IPR045110">
    <property type="entry name" value="XMAP215"/>
</dbReference>
<dbReference type="PANTHER" id="PTHR12609">
    <property type="entry name" value="MICROTUBULE ASSOCIATED PROTEIN XMAP215"/>
    <property type="match status" value="1"/>
</dbReference>
<feature type="compositionally biased region" description="Polar residues" evidence="5">
    <location>
        <begin position="742"/>
        <end position="755"/>
    </location>
</feature>
<organism evidence="7 8">
    <name type="scientific">Pneumocystis jirovecii (strain RU7)</name>
    <name type="common">Human pneumocystis pneumonia agent</name>
    <dbReference type="NCBI Taxonomy" id="1408657"/>
    <lineage>
        <taxon>Eukaryota</taxon>
        <taxon>Fungi</taxon>
        <taxon>Dikarya</taxon>
        <taxon>Ascomycota</taxon>
        <taxon>Taphrinomycotina</taxon>
        <taxon>Pneumocystomycetes</taxon>
        <taxon>Pneumocystaceae</taxon>
        <taxon>Pneumocystis</taxon>
    </lineage>
</organism>
<dbReference type="GO" id="GO:1990571">
    <property type="term" value="P:meiotic centromere clustering"/>
    <property type="evidence" value="ECO:0007669"/>
    <property type="project" value="UniProtKB-ARBA"/>
</dbReference>
<dbReference type="InterPro" id="IPR048491">
    <property type="entry name" value="XMAP215_CLASP_TOG"/>
</dbReference>
<dbReference type="GO" id="GO:0030951">
    <property type="term" value="P:establishment or maintenance of microtubule cytoskeleton polarity"/>
    <property type="evidence" value="ECO:0007669"/>
    <property type="project" value="InterPro"/>
</dbReference>
<dbReference type="GO" id="GO:0044732">
    <property type="term" value="C:mitotic spindle pole body"/>
    <property type="evidence" value="ECO:0007669"/>
    <property type="project" value="UniProtKB-ARBA"/>
</dbReference>
<dbReference type="eggNOG" id="KOG1820">
    <property type="taxonomic scope" value="Eukaryota"/>
</dbReference>
<feature type="domain" description="TOG" evidence="6">
    <location>
        <begin position="264"/>
        <end position="496"/>
    </location>
</feature>
<keyword evidence="3" id="KW-0206">Cytoskeleton</keyword>
<reference evidence="8" key="1">
    <citation type="journal article" date="2016" name="Nat. Commun.">
        <title>Genome analysis of three Pneumocystis species reveals adaptation mechanisms to life exclusively in mammalian hosts.</title>
        <authorList>
            <person name="Ma L."/>
            <person name="Chen Z."/>
            <person name="Huang D.W."/>
            <person name="Kutty G."/>
            <person name="Ishihara M."/>
            <person name="Wang H."/>
            <person name="Abouelleil A."/>
            <person name="Bishop L."/>
            <person name="Davey E."/>
            <person name="Deng R."/>
            <person name="Deng X."/>
            <person name="Fan L."/>
            <person name="Fantoni G."/>
            <person name="Fitzgerald M."/>
            <person name="Gogineni E."/>
            <person name="Goldberg J.M."/>
            <person name="Handley G."/>
            <person name="Hu X."/>
            <person name="Huber C."/>
            <person name="Jiao X."/>
            <person name="Jones K."/>
            <person name="Levin J.Z."/>
            <person name="Liu Y."/>
            <person name="Macdonald P."/>
            <person name="Melnikov A."/>
            <person name="Raley C."/>
            <person name="Sassi M."/>
            <person name="Sherman B.T."/>
            <person name="Song X."/>
            <person name="Sykes S."/>
            <person name="Tran B."/>
            <person name="Walsh L."/>
            <person name="Xia Y."/>
            <person name="Yang J."/>
            <person name="Young S."/>
            <person name="Zeng Q."/>
            <person name="Zheng X."/>
            <person name="Stephens R."/>
            <person name="Nusbaum C."/>
            <person name="Birren B.W."/>
            <person name="Azadi P."/>
            <person name="Lempicki R.A."/>
            <person name="Cuomo C.A."/>
            <person name="Kovacs J.A."/>
        </authorList>
    </citation>
    <scope>NUCLEOTIDE SEQUENCE [LARGE SCALE GENOMIC DNA]</scope>
    <source>
        <strain evidence="8">RU7</strain>
    </source>
</reference>